<dbReference type="PROSITE" id="PS00845">
    <property type="entry name" value="CAP_GLY_1"/>
    <property type="match status" value="1"/>
</dbReference>
<evidence type="ECO:0000313" key="4">
    <source>
        <dbReference type="EMBL" id="ORX52927.1"/>
    </source>
</evidence>
<gene>
    <name evidence="4" type="ORF">BCR36DRAFT_582331</name>
</gene>
<feature type="compositionally biased region" description="Polar residues" evidence="2">
    <location>
        <begin position="1183"/>
        <end position="1192"/>
    </location>
</feature>
<feature type="compositionally biased region" description="Basic and acidic residues" evidence="2">
    <location>
        <begin position="1239"/>
        <end position="1250"/>
    </location>
</feature>
<dbReference type="STRING" id="1754191.A0A1Y1VCL5"/>
<feature type="compositionally biased region" description="Basic and acidic residues" evidence="2">
    <location>
        <begin position="286"/>
        <end position="301"/>
    </location>
</feature>
<dbReference type="Gene3D" id="2.30.30.190">
    <property type="entry name" value="CAP Gly-rich-like domain"/>
    <property type="match status" value="1"/>
</dbReference>
<keyword evidence="1" id="KW-0175">Coiled coil</keyword>
<dbReference type="OrthoDB" id="2130750at2759"/>
<dbReference type="Pfam" id="PF01302">
    <property type="entry name" value="CAP_GLY"/>
    <property type="match status" value="1"/>
</dbReference>
<evidence type="ECO:0000256" key="1">
    <source>
        <dbReference type="SAM" id="Coils"/>
    </source>
</evidence>
<feature type="region of interest" description="Disordered" evidence="2">
    <location>
        <begin position="283"/>
        <end position="302"/>
    </location>
</feature>
<dbReference type="SMART" id="SM01052">
    <property type="entry name" value="CAP_GLY"/>
    <property type="match status" value="1"/>
</dbReference>
<organism evidence="4 5">
    <name type="scientific">Piromyces finnis</name>
    <dbReference type="NCBI Taxonomy" id="1754191"/>
    <lineage>
        <taxon>Eukaryota</taxon>
        <taxon>Fungi</taxon>
        <taxon>Fungi incertae sedis</taxon>
        <taxon>Chytridiomycota</taxon>
        <taxon>Chytridiomycota incertae sedis</taxon>
        <taxon>Neocallimastigomycetes</taxon>
        <taxon>Neocallimastigales</taxon>
        <taxon>Neocallimastigaceae</taxon>
        <taxon>Piromyces</taxon>
    </lineage>
</organism>
<reference evidence="4 5" key="2">
    <citation type="submission" date="2016-08" db="EMBL/GenBank/DDBJ databases">
        <title>Pervasive Adenine N6-methylation of Active Genes in Fungi.</title>
        <authorList>
            <consortium name="DOE Joint Genome Institute"/>
            <person name="Mondo S.J."/>
            <person name="Dannebaum R.O."/>
            <person name="Kuo R.C."/>
            <person name="Labutti K."/>
            <person name="Haridas S."/>
            <person name="Kuo A."/>
            <person name="Salamov A."/>
            <person name="Ahrendt S.R."/>
            <person name="Lipzen A."/>
            <person name="Sullivan W."/>
            <person name="Andreopoulos W.B."/>
            <person name="Clum A."/>
            <person name="Lindquist E."/>
            <person name="Daum C."/>
            <person name="Ramamoorthy G.K."/>
            <person name="Gryganskyi A."/>
            <person name="Culley D."/>
            <person name="Magnuson J.K."/>
            <person name="James T.Y."/>
            <person name="O'Malley M.A."/>
            <person name="Stajich J.E."/>
            <person name="Spatafora J.W."/>
            <person name="Visel A."/>
            <person name="Grigoriev I.V."/>
        </authorList>
    </citation>
    <scope>NUCLEOTIDE SEQUENCE [LARGE SCALE GENOMIC DNA]</scope>
    <source>
        <strain evidence="5">finn</strain>
    </source>
</reference>
<evidence type="ECO:0000259" key="3">
    <source>
        <dbReference type="PROSITE" id="PS50245"/>
    </source>
</evidence>
<dbReference type="Proteomes" id="UP000193719">
    <property type="component" value="Unassembled WGS sequence"/>
</dbReference>
<feature type="region of interest" description="Disordered" evidence="2">
    <location>
        <begin position="1233"/>
        <end position="1313"/>
    </location>
</feature>
<sequence>MSDSEKAPKILKRPPRLGDVVQVKTTLQEGTVKFIGGIHFKSGTWVGIELFEHGTGKNNGTIKGVTYFKCPSQTGLLVMASSVNVLKPAQKVVTNSQKASLVSKTIYKQPKKPRKSISRPSESTSPTESVDTTRKIKTLPRQNTKQTPIKVKPRPKSTQVTKSSYATGRLDRMNKELRPAQTNININMTMTTSPKEKSIFLKNRISPNTSSIIIPKCEIDGDQIPEDSKNINDAIINGLQNTLVHLKDIVSGLADEYYDENGQPRIKTTIQQNDAEADIDLSISQDGKEPSEGDLENKKESINYSASNIPLNKHCEEGVRMSLKQVTDSQRTISELSIGLVNAQQEVRKLKDNQTNLNHALSYYKEENKSLIERVAELEKQNKSLMALPSKERYIQELETKNKNLNSEYEQVKNELYFAKKNIDELYRKLEYNESVKSVSVYNKYSQRNESRIARHKTFAKGNNSYNTIYKKPRTIRDNGSSEFSYNSDSETKINDTLLDMKEQNEKLILENETLREEMEMLKNTLLDIQDDRENSTNHFMEKMEYQEKKYDDLKMRYLQIEEEKNELINRIESMSNLNDGELPEISKKSNAASMDDAMIDEMKALIADMEVTLNKTILSEKEARSNFDAVNKLYEASKVKMETLKHELEQRKMDYQLLSESNEDLTKENNELKQSIEKLNQAQIQNETLSNEKLQDQYQKLQKQYEATKIIIEDKEAEMINYEVQCNQLEGQIIDFEKQLSMKQNEIDCLIEKYQTLQTANSCRDWNEEEKNEVIQDQANKICMLEDAVKEIKDENNLLKINNEKSINEISKLNKIKNDLEKEVAAKKNEIEKKAQENESKFIENEIKEKNEQIEELTHKNNELSTEIKESNEKFLEIKNEKEKVDQELEELNKRMSKNTQELEDLTVKYEEDKKHYEAEIFEINKDREMSVKHAKEEIETIIGQLSDTRKQFEIKINQLETSKQKMKKEYETEIEDLNQQLQLLANLQQQTEQAENLLELSTLLDESERAKEVAESNAENRRKLLEKVIVERDKLSQDLQSEKEKFISLKGEYEHCKEKMNELKKDELASFIDRNRSFTRDCNNCEKLKQEITKLKEEIEEFNILKNIDVQGIDNALKQSNEDIQKEREEKEMLKKGYTIIWNSYLSLENECQKLLTQLNQKMGIKEGSISPSPTLRKAQSVGSIPSSFPTPKDKMNITFDSIQDYTYDFDYVSVPDSNRLLDRELKEEIINTPSSTKDHDQEQDKHTSIKTVSDSHSPSSIYSPRQEEKKRLLLSTQSESSNNTLYSPKRRSSFNASTKYQNLPKTNPNRIKNYKSQSVIYESLENNDETLYHKPEDEADLIDYSSILQKSRARSSTLLSNNKYSYRN</sequence>
<feature type="coiled-coil region" evidence="1">
    <location>
        <begin position="333"/>
        <end position="429"/>
    </location>
</feature>
<dbReference type="SUPFAM" id="SSF74924">
    <property type="entry name" value="Cap-Gly domain"/>
    <property type="match status" value="1"/>
</dbReference>
<feature type="coiled-coil region" evidence="1">
    <location>
        <begin position="498"/>
        <end position="578"/>
    </location>
</feature>
<evidence type="ECO:0000256" key="2">
    <source>
        <dbReference type="SAM" id="MobiDB-lite"/>
    </source>
</evidence>
<evidence type="ECO:0000313" key="5">
    <source>
        <dbReference type="Proteomes" id="UP000193719"/>
    </source>
</evidence>
<feature type="domain" description="CAP-Gly" evidence="3">
    <location>
        <begin position="36"/>
        <end position="79"/>
    </location>
</feature>
<proteinExistence type="predicted"/>
<name>A0A1Y1VCL5_9FUNG</name>
<feature type="compositionally biased region" description="Low complexity" evidence="2">
    <location>
        <begin position="1257"/>
        <end position="1266"/>
    </location>
</feature>
<dbReference type="InterPro" id="IPR000938">
    <property type="entry name" value="CAP-Gly_domain"/>
</dbReference>
<dbReference type="EMBL" id="MCFH01000014">
    <property type="protein sequence ID" value="ORX52927.1"/>
    <property type="molecule type" value="Genomic_DNA"/>
</dbReference>
<dbReference type="PROSITE" id="PS50245">
    <property type="entry name" value="CAP_GLY_2"/>
    <property type="match status" value="1"/>
</dbReference>
<feature type="coiled-coil region" evidence="1">
    <location>
        <begin position="656"/>
        <end position="761"/>
    </location>
</feature>
<keyword evidence="5" id="KW-1185">Reference proteome</keyword>
<feature type="compositionally biased region" description="Polar residues" evidence="2">
    <location>
        <begin position="1277"/>
        <end position="1289"/>
    </location>
</feature>
<feature type="region of interest" description="Disordered" evidence="2">
    <location>
        <begin position="1170"/>
        <end position="1192"/>
    </location>
</feature>
<feature type="coiled-coil region" evidence="1">
    <location>
        <begin position="786"/>
        <end position="1139"/>
    </location>
</feature>
<comment type="caution">
    <text evidence="4">The sequence shown here is derived from an EMBL/GenBank/DDBJ whole genome shotgun (WGS) entry which is preliminary data.</text>
</comment>
<accession>A0A1Y1VCL5</accession>
<dbReference type="InterPro" id="IPR036859">
    <property type="entry name" value="CAP-Gly_dom_sf"/>
</dbReference>
<protein>
    <recommendedName>
        <fullName evidence="3">CAP-Gly domain-containing protein</fullName>
    </recommendedName>
</protein>
<feature type="compositionally biased region" description="Low complexity" evidence="2">
    <location>
        <begin position="118"/>
        <end position="129"/>
    </location>
</feature>
<feature type="region of interest" description="Disordered" evidence="2">
    <location>
        <begin position="104"/>
        <end position="163"/>
    </location>
</feature>
<reference evidence="4 5" key="1">
    <citation type="submission" date="2016-08" db="EMBL/GenBank/DDBJ databases">
        <title>Genomes of anaerobic fungi encode conserved fungal cellulosomes for biomass hydrolysis.</title>
        <authorList>
            <consortium name="DOE Joint Genome Institute"/>
            <person name="Haitjema C.H."/>
            <person name="Gilmore S.P."/>
            <person name="Henske J.K."/>
            <person name="Solomon K.V."/>
            <person name="De Groot R."/>
            <person name="Kuo A."/>
            <person name="Mondo S.J."/>
            <person name="Salamov A.A."/>
            <person name="Labutti K."/>
            <person name="Zhao Z."/>
            <person name="Chiniquy J."/>
            <person name="Barry K."/>
            <person name="Brewer H.M."/>
            <person name="Purvine S.O."/>
            <person name="Wright A.T."/>
            <person name="Boxma B."/>
            <person name="Van Alen T."/>
            <person name="Hackstein J.H."/>
            <person name="Baker S.E."/>
            <person name="Grigoriev I.V."/>
            <person name="O'Malley M.A."/>
        </authorList>
    </citation>
    <scope>NUCLEOTIDE SEQUENCE [LARGE SCALE GENOMIC DNA]</scope>
    <source>
        <strain evidence="5">finn</strain>
    </source>
</reference>
<feature type="compositionally biased region" description="Polar residues" evidence="2">
    <location>
        <begin position="1296"/>
        <end position="1313"/>
    </location>
</feature>